<evidence type="ECO:0008006" key="3">
    <source>
        <dbReference type="Google" id="ProtNLM"/>
    </source>
</evidence>
<dbReference type="Proteomes" id="UP000830198">
    <property type="component" value="Chromosome"/>
</dbReference>
<dbReference type="EMBL" id="CP095855">
    <property type="protein sequence ID" value="UPK67897.1"/>
    <property type="molecule type" value="Genomic_DNA"/>
</dbReference>
<gene>
    <name evidence="1" type="ORF">MYF79_23375</name>
</gene>
<keyword evidence="2" id="KW-1185">Reference proteome</keyword>
<proteinExistence type="predicted"/>
<sequence>MKFVGIIRDHENFRVKGGRYIKDVTASAGKEDYLDNVVFYLEHGVRVFSFLEEVFDGGIFIAPLVFYTDGKWIWPSYLPYYLNRGYWSLLPGEFISDVFSAKFIVPEVGREKINEARQFFTDVYK</sequence>
<name>A0ABY4HVR8_CHIFI</name>
<evidence type="ECO:0000313" key="2">
    <source>
        <dbReference type="Proteomes" id="UP000830198"/>
    </source>
</evidence>
<accession>A0ABY4HVR8</accession>
<evidence type="ECO:0000313" key="1">
    <source>
        <dbReference type="EMBL" id="UPK67897.1"/>
    </source>
</evidence>
<reference evidence="1 2" key="1">
    <citation type="submission" date="2022-04" db="EMBL/GenBank/DDBJ databases">
        <title>The arsenic-methylating capacity of Chitinophaga filiformis YT5 during chitin decomposition.</title>
        <authorList>
            <person name="Chen G."/>
            <person name="Liang Y."/>
        </authorList>
    </citation>
    <scope>NUCLEOTIDE SEQUENCE [LARGE SCALE GENOMIC DNA]</scope>
    <source>
        <strain evidence="1 2">YT5</strain>
    </source>
</reference>
<dbReference type="RefSeq" id="WP_247810239.1">
    <property type="nucleotide sequence ID" value="NZ_CP095855.1"/>
</dbReference>
<protein>
    <recommendedName>
        <fullName evidence="3">Immunity protein 45</fullName>
    </recommendedName>
</protein>
<organism evidence="1 2">
    <name type="scientific">Chitinophaga filiformis</name>
    <name type="common">Myxococcus filiformis</name>
    <name type="synonym">Flexibacter filiformis</name>
    <dbReference type="NCBI Taxonomy" id="104663"/>
    <lineage>
        <taxon>Bacteria</taxon>
        <taxon>Pseudomonadati</taxon>
        <taxon>Bacteroidota</taxon>
        <taxon>Chitinophagia</taxon>
        <taxon>Chitinophagales</taxon>
        <taxon>Chitinophagaceae</taxon>
        <taxon>Chitinophaga</taxon>
    </lineage>
</organism>